<keyword evidence="2" id="KW-1185">Reference proteome</keyword>
<dbReference type="GeneID" id="19112389"/>
<accession>M2MS05</accession>
<evidence type="ECO:0000313" key="2">
    <source>
        <dbReference type="Proteomes" id="UP000011761"/>
    </source>
</evidence>
<dbReference type="KEGG" id="bcom:BAUCODRAFT_343184"/>
<name>M2MS05_BAUPA</name>
<protein>
    <submittedName>
        <fullName evidence="1">Uncharacterized protein</fullName>
    </submittedName>
</protein>
<dbReference type="RefSeq" id="XP_007673246.1">
    <property type="nucleotide sequence ID" value="XM_007675056.1"/>
</dbReference>
<dbReference type="HOGENOM" id="CLU_1758473_0_0_1"/>
<reference evidence="1 2" key="1">
    <citation type="journal article" date="2012" name="PLoS Pathog.">
        <title>Diverse lifestyles and strategies of plant pathogenesis encoded in the genomes of eighteen Dothideomycetes fungi.</title>
        <authorList>
            <person name="Ohm R.A."/>
            <person name="Feau N."/>
            <person name="Henrissat B."/>
            <person name="Schoch C.L."/>
            <person name="Horwitz B.A."/>
            <person name="Barry K.W."/>
            <person name="Condon B.J."/>
            <person name="Copeland A.C."/>
            <person name="Dhillon B."/>
            <person name="Glaser F."/>
            <person name="Hesse C.N."/>
            <person name="Kosti I."/>
            <person name="LaButti K."/>
            <person name="Lindquist E.A."/>
            <person name="Lucas S."/>
            <person name="Salamov A.A."/>
            <person name="Bradshaw R.E."/>
            <person name="Ciuffetti L."/>
            <person name="Hamelin R.C."/>
            <person name="Kema G.H.J."/>
            <person name="Lawrence C."/>
            <person name="Scott J.A."/>
            <person name="Spatafora J.W."/>
            <person name="Turgeon B.G."/>
            <person name="de Wit P.J.G.M."/>
            <person name="Zhong S."/>
            <person name="Goodwin S.B."/>
            <person name="Grigoriev I.V."/>
        </authorList>
    </citation>
    <scope>NUCLEOTIDE SEQUENCE [LARGE SCALE GENOMIC DNA]</scope>
    <source>
        <strain evidence="1 2">UAMH 10762</strain>
    </source>
</reference>
<dbReference type="AlphaFoldDB" id="M2MS05"/>
<dbReference type="Proteomes" id="UP000011761">
    <property type="component" value="Unassembled WGS sequence"/>
</dbReference>
<proteinExistence type="predicted"/>
<dbReference type="EMBL" id="KB445551">
    <property type="protein sequence ID" value="EMC99621.1"/>
    <property type="molecule type" value="Genomic_DNA"/>
</dbReference>
<gene>
    <name evidence="1" type="ORF">BAUCODRAFT_343184</name>
</gene>
<organism evidence="1 2">
    <name type="scientific">Baudoinia panamericana (strain UAMH 10762)</name>
    <name type="common">Angels' share fungus</name>
    <name type="synonym">Baudoinia compniacensis (strain UAMH 10762)</name>
    <dbReference type="NCBI Taxonomy" id="717646"/>
    <lineage>
        <taxon>Eukaryota</taxon>
        <taxon>Fungi</taxon>
        <taxon>Dikarya</taxon>
        <taxon>Ascomycota</taxon>
        <taxon>Pezizomycotina</taxon>
        <taxon>Dothideomycetes</taxon>
        <taxon>Dothideomycetidae</taxon>
        <taxon>Mycosphaerellales</taxon>
        <taxon>Teratosphaeriaceae</taxon>
        <taxon>Baudoinia</taxon>
    </lineage>
</organism>
<evidence type="ECO:0000313" key="1">
    <source>
        <dbReference type="EMBL" id="EMC99621.1"/>
    </source>
</evidence>
<sequence length="148" mass="16797">MSAITSVGDKQHDQGWNVLDRVSEGPVAHCVEGLGGHLPFGFRLSHRPHPMEFEELGSPDEEDAAYEVNLGNEYVTLRTFPRTIELCLFACPQEARNEEHVGPQTFEMVRKVVVWDPKTEVGTQIDARFLLEQRLRREAAKWVALQKA</sequence>